<reference evidence="2 3" key="2">
    <citation type="submission" date="2018-03" db="EMBL/GenBank/DDBJ databases">
        <title>Cross-interface Injection: A General Nanoliter Liquid Handling Method Applied to Single Cells Genome Amplification Automated Nanoliter Liquid Handling Applied to Single Cell Multiple Displacement Amplification.</title>
        <authorList>
            <person name="Yun J."/>
            <person name="Xu P."/>
            <person name="Xu J."/>
            <person name="Dai X."/>
            <person name="Wang Y."/>
            <person name="Zheng X."/>
            <person name="Cao C."/>
            <person name="Yi Q."/>
            <person name="Zhu Y."/>
            <person name="Wang L."/>
            <person name="Dong Z."/>
            <person name="Huang Y."/>
            <person name="Huang L."/>
            <person name="Du W."/>
        </authorList>
    </citation>
    <scope>NUCLEOTIDE SEQUENCE [LARGE SCALE GENOMIC DNA]</scope>
    <source>
        <strain evidence="2 3">Z-D1-2</strain>
    </source>
</reference>
<reference evidence="4" key="3">
    <citation type="journal article" date="2019" name="Int. J. Syst. Evol. Microbiol.">
        <title>The Global Catalogue of Microorganisms (GCM) 10K type strain sequencing project: providing services to taxonomists for standard genome sequencing and annotation.</title>
        <authorList>
            <consortium name="The Broad Institute Genomics Platform"/>
            <consortium name="The Broad Institute Genome Sequencing Center for Infectious Disease"/>
            <person name="Wu L."/>
            <person name="Ma J."/>
        </authorList>
    </citation>
    <scope>NUCLEOTIDE SEQUENCE [LARGE SCALE GENOMIC DNA]</scope>
    <source>
        <strain evidence="4">CGMCC 1.10832</strain>
    </source>
</reference>
<accession>A0A2T4DM98</accession>
<dbReference type="AlphaFoldDB" id="A0A2T4DM98"/>
<evidence type="ECO:0000313" key="1">
    <source>
        <dbReference type="EMBL" id="GGC28168.1"/>
    </source>
</evidence>
<gene>
    <name evidence="2" type="ORF">C9994_11690</name>
    <name evidence="1" type="ORF">GCM10011506_11940</name>
</gene>
<evidence type="ECO:0008006" key="5">
    <source>
        <dbReference type="Google" id="ProtNLM"/>
    </source>
</evidence>
<dbReference type="EMBL" id="PYVU01000117">
    <property type="protein sequence ID" value="PTB94943.1"/>
    <property type="molecule type" value="Genomic_DNA"/>
</dbReference>
<dbReference type="InterPro" id="IPR027848">
    <property type="entry name" value="DUF4494"/>
</dbReference>
<proteinExistence type="predicted"/>
<reference evidence="1" key="1">
    <citation type="journal article" date="2014" name="Int. J. Syst. Evol. Microbiol.">
        <title>Complete genome of a new Firmicutes species belonging to the dominant human colonic microbiota ('Ruminococcus bicirculans') reveals two chromosomes and a selective capacity to utilize plant glucans.</title>
        <authorList>
            <consortium name="NISC Comparative Sequencing Program"/>
            <person name="Wegmann U."/>
            <person name="Louis P."/>
            <person name="Goesmann A."/>
            <person name="Henrissat B."/>
            <person name="Duncan S.H."/>
            <person name="Flint H.J."/>
        </authorList>
    </citation>
    <scope>NUCLEOTIDE SEQUENCE</scope>
    <source>
        <strain evidence="1">CGMCC 1.10832</strain>
    </source>
</reference>
<evidence type="ECO:0000313" key="4">
    <source>
        <dbReference type="Proteomes" id="UP000636010"/>
    </source>
</evidence>
<keyword evidence="4" id="KW-1185">Reference proteome</keyword>
<dbReference type="Proteomes" id="UP000240608">
    <property type="component" value="Unassembled WGS sequence"/>
</dbReference>
<dbReference type="Pfam" id="PF14902">
    <property type="entry name" value="DUF4494"/>
    <property type="match status" value="1"/>
</dbReference>
<sequence length="158" mass="18389">MKQWFLCKVKYQKEDENGRLKSVTEPYLVDAVSFTEAETRMYEEMGERVRGEFMITGISKSKIVDVFHYEDSSIWHKCKVTYYVAEESGKEKKITNQMIVTADNVKDAYDRIYLSLNNMLVTFQVPEVIESSIVEVFNYSGDIDANESQEEMAQNESE</sequence>
<reference evidence="1" key="4">
    <citation type="submission" date="2024-05" db="EMBL/GenBank/DDBJ databases">
        <authorList>
            <person name="Sun Q."/>
            <person name="Zhou Y."/>
        </authorList>
    </citation>
    <scope>NUCLEOTIDE SEQUENCE</scope>
    <source>
        <strain evidence="1">CGMCC 1.10832</strain>
    </source>
</reference>
<dbReference type="RefSeq" id="WP_188461259.1">
    <property type="nucleotide sequence ID" value="NZ_BAABHU010000003.1"/>
</dbReference>
<dbReference type="Proteomes" id="UP000636010">
    <property type="component" value="Unassembled WGS sequence"/>
</dbReference>
<evidence type="ECO:0000313" key="2">
    <source>
        <dbReference type="EMBL" id="PTB94943.1"/>
    </source>
</evidence>
<name>A0A2T4DM98_9BACT</name>
<comment type="caution">
    <text evidence="2">The sequence shown here is derived from an EMBL/GenBank/DDBJ whole genome shotgun (WGS) entry which is preliminary data.</text>
</comment>
<organism evidence="2 3">
    <name type="scientific">Marivirga lumbricoides</name>
    <dbReference type="NCBI Taxonomy" id="1046115"/>
    <lineage>
        <taxon>Bacteria</taxon>
        <taxon>Pseudomonadati</taxon>
        <taxon>Bacteroidota</taxon>
        <taxon>Cytophagia</taxon>
        <taxon>Cytophagales</taxon>
        <taxon>Marivirgaceae</taxon>
        <taxon>Marivirga</taxon>
    </lineage>
</organism>
<protein>
    <recommendedName>
        <fullName evidence="5">DUF4494 domain-containing protein</fullName>
    </recommendedName>
</protein>
<dbReference type="EMBL" id="BMEC01000003">
    <property type="protein sequence ID" value="GGC28168.1"/>
    <property type="molecule type" value="Genomic_DNA"/>
</dbReference>
<evidence type="ECO:0000313" key="3">
    <source>
        <dbReference type="Proteomes" id="UP000240608"/>
    </source>
</evidence>